<keyword evidence="1" id="KW-0732">Signal</keyword>
<protein>
    <submittedName>
        <fullName evidence="2">Uncharacterized protein</fullName>
    </submittedName>
</protein>
<sequence>MKKPITFHYIAAILSAFLALIPAKAAAEGAVLQDTASSGGITASTDLKLQVSTMPEAKAGITQSFTFPFLQGEGPLTQDNNIRLSVTAEATPISLNAIGEALWTPVAFLQVAGGGRLGSGWNINLFGKEIYGIGINHRGEDMGDGKHHREVISGEPFDSLMWRLYGGLALQFDLAAIIPGDWNHILFRAYNEGRYNVYNRAANGEPWVFENDQGRNRNGWTWYGAYVLGYQMPLSPVLDTIAFMVETDKNFYNNPKGAGWGDDLTRWIFSMLFNFTITPRFGLVLAIQVRTLNNYGTSDLENREGIYYQDLELSDKYGKQRLAFYRTALIMSYKLR</sequence>
<gene>
    <name evidence="2" type="ordered locus">TREAZ_1883</name>
</gene>
<reference evidence="2 3" key="2">
    <citation type="journal article" date="2011" name="ISME J.">
        <title>RNA-seq reveals cooperative metabolic interactions between two termite-gut spirochete species in co-culture.</title>
        <authorList>
            <person name="Rosenthal A.Z."/>
            <person name="Matson E.G."/>
            <person name="Eldar A."/>
            <person name="Leadbetter J.R."/>
        </authorList>
    </citation>
    <scope>NUCLEOTIDE SEQUENCE [LARGE SCALE GENOMIC DNA]</scope>
    <source>
        <strain evidence="3">ATCC BAA-888 / DSM 13862 / ZAS-9</strain>
    </source>
</reference>
<feature type="signal peptide" evidence="1">
    <location>
        <begin position="1"/>
        <end position="27"/>
    </location>
</feature>
<dbReference type="KEGG" id="taz:TREAZ_1883"/>
<evidence type="ECO:0000313" key="2">
    <source>
        <dbReference type="EMBL" id="AEF83175.1"/>
    </source>
</evidence>
<name>F5YBC7_LEAAZ</name>
<dbReference type="EMBL" id="CP001841">
    <property type="protein sequence ID" value="AEF83175.1"/>
    <property type="molecule type" value="Genomic_DNA"/>
</dbReference>
<dbReference type="AlphaFoldDB" id="F5YBC7"/>
<dbReference type="RefSeq" id="WP_015710153.1">
    <property type="nucleotide sequence ID" value="NC_015577.1"/>
</dbReference>
<feature type="chain" id="PRO_5003329501" evidence="1">
    <location>
        <begin position="28"/>
        <end position="336"/>
    </location>
</feature>
<keyword evidence="3" id="KW-1185">Reference proteome</keyword>
<dbReference type="Proteomes" id="UP000009222">
    <property type="component" value="Chromosome"/>
</dbReference>
<dbReference type="HOGENOM" id="CLU_076358_0_0_12"/>
<evidence type="ECO:0000256" key="1">
    <source>
        <dbReference type="SAM" id="SignalP"/>
    </source>
</evidence>
<organism evidence="2 3">
    <name type="scientific">Leadbettera azotonutricia (strain ATCC BAA-888 / DSM 13862 / ZAS-9)</name>
    <name type="common">Treponema azotonutricium</name>
    <dbReference type="NCBI Taxonomy" id="545695"/>
    <lineage>
        <taxon>Bacteria</taxon>
        <taxon>Pseudomonadati</taxon>
        <taxon>Spirochaetota</taxon>
        <taxon>Spirochaetia</taxon>
        <taxon>Spirochaetales</taxon>
        <taxon>Breznakiellaceae</taxon>
        <taxon>Leadbettera</taxon>
    </lineage>
</organism>
<evidence type="ECO:0000313" key="3">
    <source>
        <dbReference type="Proteomes" id="UP000009222"/>
    </source>
</evidence>
<proteinExistence type="predicted"/>
<accession>F5YBC7</accession>
<reference evidence="3" key="1">
    <citation type="submission" date="2009-12" db="EMBL/GenBank/DDBJ databases">
        <title>Complete sequence of Treponema azotonutricium strain ZAS-9.</title>
        <authorList>
            <person name="Tetu S.G."/>
            <person name="Matson E."/>
            <person name="Ren Q."/>
            <person name="Seshadri R."/>
            <person name="Elbourne L."/>
            <person name="Hassan K.A."/>
            <person name="Durkin A."/>
            <person name="Radune D."/>
            <person name="Mohamoud Y."/>
            <person name="Shay R."/>
            <person name="Jin S."/>
            <person name="Zhang X."/>
            <person name="Lucey K."/>
            <person name="Ballor N.R."/>
            <person name="Ottesen E."/>
            <person name="Rosenthal R."/>
            <person name="Allen A."/>
            <person name="Leadbetter J.R."/>
            <person name="Paulsen I.T."/>
        </authorList>
    </citation>
    <scope>NUCLEOTIDE SEQUENCE [LARGE SCALE GENOMIC DNA]</scope>
    <source>
        <strain evidence="3">ATCC BAA-888 / DSM 13862 / ZAS-9</strain>
    </source>
</reference>
<dbReference type="STRING" id="545695.TREAZ_1883"/>
<dbReference type="OrthoDB" id="9800755at2"/>
<dbReference type="InParanoid" id="F5YBC7"/>
<dbReference type="eggNOG" id="ENOG50335X9">
    <property type="taxonomic scope" value="Bacteria"/>
</dbReference>